<name>A0A368N9M1_9EURY</name>
<dbReference type="Proteomes" id="UP000252189">
    <property type="component" value="Unassembled WGS sequence"/>
</dbReference>
<evidence type="ECO:0000313" key="2">
    <source>
        <dbReference type="EMBL" id="RCU45989.1"/>
    </source>
</evidence>
<gene>
    <name evidence="2" type="ORF">DU504_00925</name>
</gene>
<feature type="compositionally biased region" description="Low complexity" evidence="1">
    <location>
        <begin position="18"/>
        <end position="30"/>
    </location>
</feature>
<feature type="region of interest" description="Disordered" evidence="1">
    <location>
        <begin position="69"/>
        <end position="89"/>
    </location>
</feature>
<accession>A0A368N9M1</accession>
<reference evidence="2 3" key="1">
    <citation type="submission" date="2018-07" db="EMBL/GenBank/DDBJ databases">
        <title>Genome sequences of Haloplanus salinus JCM 18368T.</title>
        <authorList>
            <person name="Kim Y.B."/>
            <person name="Roh S.W."/>
        </authorList>
    </citation>
    <scope>NUCLEOTIDE SEQUENCE [LARGE SCALE GENOMIC DNA]</scope>
    <source>
        <strain evidence="2 3">JCM 18368</strain>
    </source>
</reference>
<keyword evidence="3" id="KW-1185">Reference proteome</keyword>
<sequence>MGATRLKPLGKRSEGRNATSGTGTDGAGSTRSPPARWETLLSVAGEPSGMKRRRLLALTVALLGGCSDLPGATGPRTPPTPSEPTAAPTRSLRVTDLGVEEADGGHLRVIATVRNGTDAQRTRTLRIRVRAGEARTERRRDVAVAGGAQRDIVFDFIDVQYGDFSGNGSLNSGWV</sequence>
<comment type="caution">
    <text evidence="2">The sequence shown here is derived from an EMBL/GenBank/DDBJ whole genome shotgun (WGS) entry which is preliminary data.</text>
</comment>
<evidence type="ECO:0008006" key="4">
    <source>
        <dbReference type="Google" id="ProtNLM"/>
    </source>
</evidence>
<proteinExistence type="predicted"/>
<dbReference type="EMBL" id="QPHM01000001">
    <property type="protein sequence ID" value="RCU45989.1"/>
    <property type="molecule type" value="Genomic_DNA"/>
</dbReference>
<protein>
    <recommendedName>
        <fullName evidence="4">Transcriptional initiation protein Tat</fullName>
    </recommendedName>
</protein>
<dbReference type="AlphaFoldDB" id="A0A368N9M1"/>
<evidence type="ECO:0000313" key="3">
    <source>
        <dbReference type="Proteomes" id="UP000252189"/>
    </source>
</evidence>
<organism evidence="2 3">
    <name type="scientific">Haloplanus salinus</name>
    <dbReference type="NCBI Taxonomy" id="1126245"/>
    <lineage>
        <taxon>Archaea</taxon>
        <taxon>Methanobacteriati</taxon>
        <taxon>Methanobacteriota</taxon>
        <taxon>Stenosarchaea group</taxon>
        <taxon>Halobacteria</taxon>
        <taxon>Halobacteriales</taxon>
        <taxon>Haloferacaceae</taxon>
        <taxon>Haloplanus</taxon>
    </lineage>
</organism>
<feature type="region of interest" description="Disordered" evidence="1">
    <location>
        <begin position="1"/>
        <end position="36"/>
    </location>
</feature>
<evidence type="ECO:0000256" key="1">
    <source>
        <dbReference type="SAM" id="MobiDB-lite"/>
    </source>
</evidence>